<dbReference type="OrthoDB" id="9778320at2"/>
<dbReference type="EMBL" id="FUWM01000006">
    <property type="protein sequence ID" value="SJZ43822.1"/>
    <property type="molecule type" value="Genomic_DNA"/>
</dbReference>
<evidence type="ECO:0000313" key="4">
    <source>
        <dbReference type="EMBL" id="SJZ43822.1"/>
    </source>
</evidence>
<dbReference type="Proteomes" id="UP000190625">
    <property type="component" value="Unassembled WGS sequence"/>
</dbReference>
<evidence type="ECO:0000256" key="1">
    <source>
        <dbReference type="ARBA" id="ARBA00004613"/>
    </source>
</evidence>
<dbReference type="InterPro" id="IPR002509">
    <property type="entry name" value="NODB_dom"/>
</dbReference>
<reference evidence="5" key="1">
    <citation type="submission" date="2017-02" db="EMBL/GenBank/DDBJ databases">
        <authorList>
            <person name="Varghese N."/>
            <person name="Submissions S."/>
        </authorList>
    </citation>
    <scope>NUCLEOTIDE SEQUENCE [LARGE SCALE GENOMIC DNA]</scope>
    <source>
        <strain evidence="5">ATCC BAA-73</strain>
    </source>
</reference>
<proteinExistence type="predicted"/>
<dbReference type="GO" id="GO:0005975">
    <property type="term" value="P:carbohydrate metabolic process"/>
    <property type="evidence" value="ECO:0007669"/>
    <property type="project" value="InterPro"/>
</dbReference>
<dbReference type="Pfam" id="PF01522">
    <property type="entry name" value="Polysacc_deac_1"/>
    <property type="match status" value="1"/>
</dbReference>
<keyword evidence="2" id="KW-0732">Signal</keyword>
<accession>A0A1T4KN06</accession>
<dbReference type="PANTHER" id="PTHR34216">
    <property type="match status" value="1"/>
</dbReference>
<dbReference type="STRING" id="142842.SAMN02745118_00847"/>
<dbReference type="InterPro" id="IPR051398">
    <property type="entry name" value="Polysacch_Deacetylase"/>
</dbReference>
<dbReference type="InterPro" id="IPR011330">
    <property type="entry name" value="Glyco_hydro/deAcase_b/a-brl"/>
</dbReference>
<organism evidence="4 5">
    <name type="scientific">Selenihalanaerobacter shriftii</name>
    <dbReference type="NCBI Taxonomy" id="142842"/>
    <lineage>
        <taxon>Bacteria</taxon>
        <taxon>Bacillati</taxon>
        <taxon>Bacillota</taxon>
        <taxon>Clostridia</taxon>
        <taxon>Halanaerobiales</taxon>
        <taxon>Halobacteroidaceae</taxon>
        <taxon>Selenihalanaerobacter</taxon>
    </lineage>
</organism>
<comment type="subcellular location">
    <subcellularLocation>
        <location evidence="1">Secreted</location>
    </subcellularLocation>
</comment>
<dbReference type="RefSeq" id="WP_078809337.1">
    <property type="nucleotide sequence ID" value="NZ_FUWM01000006.1"/>
</dbReference>
<sequence length="311" mass="37327">MKPHAVMFHHFHDESKHPKVQGSISAERLDNMIQFLQANKVILSANEWLYKALQDKLKENEICLSFDDNLRCQFDIAYPILKKYNLKVFWFVYTSPLEGKLERLEIYRYFRTVYFENIDDFYHVFFDYIEESDYKFRVSKALEGFIPQNYLSDFSFYTDNDRTFRYIRDQILGPDDYRFLMDAMLKDYKVDLKSLRKKLWISKENIKELHNKGHMIGLHTHTHPTSIASLDINKQTNEYQINMKLLSEILGDYPVVMSHPCNSYNKNTIKLLKELKIKLGFRSNMKNNLNSMYEFPREDHANIIREMEQKS</sequence>
<evidence type="ECO:0000256" key="2">
    <source>
        <dbReference type="ARBA" id="ARBA00022729"/>
    </source>
</evidence>
<dbReference type="Gene3D" id="3.20.20.370">
    <property type="entry name" value="Glycoside hydrolase/deacetylase"/>
    <property type="match status" value="1"/>
</dbReference>
<keyword evidence="5" id="KW-1185">Reference proteome</keyword>
<dbReference type="AlphaFoldDB" id="A0A1T4KN06"/>
<dbReference type="GO" id="GO:0005576">
    <property type="term" value="C:extracellular region"/>
    <property type="evidence" value="ECO:0007669"/>
    <property type="project" value="UniProtKB-SubCell"/>
</dbReference>
<evidence type="ECO:0000313" key="5">
    <source>
        <dbReference type="Proteomes" id="UP000190625"/>
    </source>
</evidence>
<evidence type="ECO:0000259" key="3">
    <source>
        <dbReference type="PROSITE" id="PS51677"/>
    </source>
</evidence>
<gene>
    <name evidence="4" type="ORF">SAMN02745118_00847</name>
</gene>
<dbReference type="PANTHER" id="PTHR34216:SF3">
    <property type="entry name" value="POLY-BETA-1,6-N-ACETYL-D-GLUCOSAMINE N-DEACETYLASE"/>
    <property type="match status" value="1"/>
</dbReference>
<dbReference type="SUPFAM" id="SSF88713">
    <property type="entry name" value="Glycoside hydrolase/deacetylase"/>
    <property type="match status" value="1"/>
</dbReference>
<protein>
    <submittedName>
        <fullName evidence="4">Polysaccharide deacetylase</fullName>
    </submittedName>
</protein>
<dbReference type="PROSITE" id="PS51677">
    <property type="entry name" value="NODB"/>
    <property type="match status" value="1"/>
</dbReference>
<name>A0A1T4KN06_9FIRM</name>
<dbReference type="GO" id="GO:0016810">
    <property type="term" value="F:hydrolase activity, acting on carbon-nitrogen (but not peptide) bonds"/>
    <property type="evidence" value="ECO:0007669"/>
    <property type="project" value="InterPro"/>
</dbReference>
<feature type="domain" description="NodB homology" evidence="3">
    <location>
        <begin position="60"/>
        <end position="311"/>
    </location>
</feature>